<dbReference type="Proteomes" id="UP000297280">
    <property type="component" value="Unassembled WGS sequence"/>
</dbReference>
<gene>
    <name evidence="2" type="ORF">BPOR_0062g00140</name>
</gene>
<reference evidence="2 3" key="1">
    <citation type="submission" date="2017-12" db="EMBL/GenBank/DDBJ databases">
        <title>Comparative genomics of Botrytis spp.</title>
        <authorList>
            <person name="Valero-Jimenez C.A."/>
            <person name="Tapia P."/>
            <person name="Veloso J."/>
            <person name="Silva-Moreno E."/>
            <person name="Staats M."/>
            <person name="Valdes J.H."/>
            <person name="Van Kan J.A.L."/>
        </authorList>
    </citation>
    <scope>NUCLEOTIDE SEQUENCE [LARGE SCALE GENOMIC DNA]</scope>
    <source>
        <strain evidence="2 3">MUCL3349</strain>
    </source>
</reference>
<organism evidence="2 3">
    <name type="scientific">Botrytis porri</name>
    <dbReference type="NCBI Taxonomy" id="87229"/>
    <lineage>
        <taxon>Eukaryota</taxon>
        <taxon>Fungi</taxon>
        <taxon>Dikarya</taxon>
        <taxon>Ascomycota</taxon>
        <taxon>Pezizomycotina</taxon>
        <taxon>Leotiomycetes</taxon>
        <taxon>Helotiales</taxon>
        <taxon>Sclerotiniaceae</taxon>
        <taxon>Botrytis</taxon>
    </lineage>
</organism>
<evidence type="ECO:0000313" key="3">
    <source>
        <dbReference type="Proteomes" id="UP000297280"/>
    </source>
</evidence>
<dbReference type="EMBL" id="PQXO01000062">
    <property type="protein sequence ID" value="TGO90494.1"/>
    <property type="molecule type" value="Genomic_DNA"/>
</dbReference>
<feature type="chain" id="PRO_5021303352" evidence="1">
    <location>
        <begin position="20"/>
        <end position="173"/>
    </location>
</feature>
<name>A0A4Z1L152_9HELO</name>
<keyword evidence="3" id="KW-1185">Reference proteome</keyword>
<accession>A0A4Z1L152</accession>
<dbReference type="AlphaFoldDB" id="A0A4Z1L152"/>
<evidence type="ECO:0000256" key="1">
    <source>
        <dbReference type="SAM" id="SignalP"/>
    </source>
</evidence>
<keyword evidence="1" id="KW-0732">Signal</keyword>
<sequence>MYLAYLFTFLAASQSLILAHGFQKEDFGAEKQIPTSNGQSITMAVALSTKTIVTTFETIVTSRNTEITAQDYESTITFQEAKNFNFRDPMWWKSPIFHQALATAKPIEKSFSILQAQNRRNFINLGPLPTFIPRVTTPSPPSPPLSSAISTSSLTITFPDLTTAFAVTTISSN</sequence>
<feature type="signal peptide" evidence="1">
    <location>
        <begin position="1"/>
        <end position="19"/>
    </location>
</feature>
<proteinExistence type="predicted"/>
<comment type="caution">
    <text evidence="2">The sequence shown here is derived from an EMBL/GenBank/DDBJ whole genome shotgun (WGS) entry which is preliminary data.</text>
</comment>
<protein>
    <submittedName>
        <fullName evidence="2">Uncharacterized protein</fullName>
    </submittedName>
</protein>
<evidence type="ECO:0000313" key="2">
    <source>
        <dbReference type="EMBL" id="TGO90494.1"/>
    </source>
</evidence>